<sequence>MKSWLKKAVVISAFPALMLSGCGKEDNNSNTAASAVNGSAMPEETAATGEKLQIVATFYPMVEFTKQIAGEHANVIGLIPSGVEPHDWEPSAKDMAAIQDADVFVYNGIVEGWVDTALESAVNPKRNDVEASSGISLMESVEDEHEHEHEQEQGNEEAEEGHSHESTLDPHVWLSPVLAQEEVKTIKEALIKADPAHKADYEIHANAFLAKLQELDKAYRTKLAGASNKTFITQHAAFSYLAKQYGLTQVPIAGLSPEQEPSAEEMAEVVEFAKEHDVSTIFFETLVNPKIAETIATELGAESAVLNPLEGLTEQEIKDGKTYLDIMYSNLEALNKALNK</sequence>
<dbReference type="PROSITE" id="PS51257">
    <property type="entry name" value="PROKAR_LIPOPROTEIN"/>
    <property type="match status" value="1"/>
</dbReference>
<feature type="region of interest" description="Disordered" evidence="5">
    <location>
        <begin position="140"/>
        <end position="167"/>
    </location>
</feature>
<keyword evidence="3" id="KW-0732">Signal</keyword>
<dbReference type="PANTHER" id="PTHR42953:SF3">
    <property type="entry name" value="HIGH-AFFINITY ZINC UPTAKE SYSTEM PROTEIN ZNUA"/>
    <property type="match status" value="1"/>
</dbReference>
<dbReference type="Gene3D" id="3.40.50.1980">
    <property type="entry name" value="Nitrogenase molybdenum iron protein domain"/>
    <property type="match status" value="2"/>
</dbReference>
<evidence type="ECO:0000256" key="1">
    <source>
        <dbReference type="ARBA" id="ARBA00011028"/>
    </source>
</evidence>
<dbReference type="InterPro" id="IPR006127">
    <property type="entry name" value="ZnuA-like"/>
</dbReference>
<dbReference type="InterPro" id="IPR006128">
    <property type="entry name" value="Lipoprotein_PsaA-like"/>
</dbReference>
<evidence type="ECO:0000256" key="3">
    <source>
        <dbReference type="ARBA" id="ARBA00022729"/>
    </source>
</evidence>
<evidence type="ECO:0000313" key="6">
    <source>
        <dbReference type="EMBL" id="GLX70960.1"/>
    </source>
</evidence>
<comment type="similarity">
    <text evidence="1 4">Belongs to the bacterial solute-binding protein 9 family.</text>
</comment>
<proteinExistence type="inferred from homology"/>
<dbReference type="InterPro" id="IPR050492">
    <property type="entry name" value="Bact_metal-bind_prot9"/>
</dbReference>
<dbReference type="Proteomes" id="UP001157114">
    <property type="component" value="Unassembled WGS sequence"/>
</dbReference>
<dbReference type="Pfam" id="PF01297">
    <property type="entry name" value="ZnuA"/>
    <property type="match status" value="1"/>
</dbReference>
<dbReference type="EMBL" id="BSSQ01000024">
    <property type="protein sequence ID" value="GLX70960.1"/>
    <property type="molecule type" value="Genomic_DNA"/>
</dbReference>
<name>A0ABQ6GLK3_9BACL</name>
<dbReference type="PRINTS" id="PR00690">
    <property type="entry name" value="ADHESNFAMILY"/>
</dbReference>
<dbReference type="PANTHER" id="PTHR42953">
    <property type="entry name" value="HIGH-AFFINITY ZINC UPTAKE SYSTEM PROTEIN ZNUA-RELATED"/>
    <property type="match status" value="1"/>
</dbReference>
<gene>
    <name evidence="6" type="primary">znuA</name>
    <name evidence="6" type="ORF">MU1_53080</name>
</gene>
<evidence type="ECO:0000256" key="4">
    <source>
        <dbReference type="RuleBase" id="RU003512"/>
    </source>
</evidence>
<keyword evidence="7" id="KW-1185">Reference proteome</keyword>
<dbReference type="RefSeq" id="WP_284241774.1">
    <property type="nucleotide sequence ID" value="NZ_BSSQ01000024.1"/>
</dbReference>
<evidence type="ECO:0000256" key="5">
    <source>
        <dbReference type="SAM" id="MobiDB-lite"/>
    </source>
</evidence>
<evidence type="ECO:0000313" key="7">
    <source>
        <dbReference type="Proteomes" id="UP001157114"/>
    </source>
</evidence>
<dbReference type="InterPro" id="IPR006129">
    <property type="entry name" value="AdhesinB"/>
</dbReference>
<dbReference type="PRINTS" id="PR00691">
    <property type="entry name" value="ADHESINB"/>
</dbReference>
<protein>
    <submittedName>
        <fullName evidence="6">High-affinity zinc uptake system binding-protein ZnuA</fullName>
    </submittedName>
</protein>
<comment type="caution">
    <text evidence="6">The sequence shown here is derived from an EMBL/GenBank/DDBJ whole genome shotgun (WGS) entry which is preliminary data.</text>
</comment>
<evidence type="ECO:0000256" key="2">
    <source>
        <dbReference type="ARBA" id="ARBA00022448"/>
    </source>
</evidence>
<dbReference type="SUPFAM" id="SSF53807">
    <property type="entry name" value="Helical backbone' metal receptor"/>
    <property type="match status" value="1"/>
</dbReference>
<dbReference type="CDD" id="cd01017">
    <property type="entry name" value="AdcA"/>
    <property type="match status" value="1"/>
</dbReference>
<keyword evidence="2 4" id="KW-0813">Transport</keyword>
<accession>A0ABQ6GLK3</accession>
<organism evidence="6 7">
    <name type="scientific">Paenibacillus glycanilyticus</name>
    <dbReference type="NCBI Taxonomy" id="126569"/>
    <lineage>
        <taxon>Bacteria</taxon>
        <taxon>Bacillati</taxon>
        <taxon>Bacillota</taxon>
        <taxon>Bacilli</taxon>
        <taxon>Bacillales</taxon>
        <taxon>Paenibacillaceae</taxon>
        <taxon>Paenibacillus</taxon>
    </lineage>
</organism>
<reference evidence="6 7" key="1">
    <citation type="submission" date="2023-03" db="EMBL/GenBank/DDBJ databases">
        <title>Draft genome sequence of the bacteria which degrade cell wall of Tricholomamatutake.</title>
        <authorList>
            <person name="Konishi Y."/>
            <person name="Fukuta Y."/>
            <person name="Shirasaka N."/>
        </authorList>
    </citation>
    <scope>NUCLEOTIDE SEQUENCE [LARGE SCALE GENOMIC DNA]</scope>
    <source>
        <strain evidence="7">mu1</strain>
    </source>
</reference>